<name>A0A9X2CRD4_9BACI</name>
<feature type="signal peptide" evidence="1">
    <location>
        <begin position="1"/>
        <end position="21"/>
    </location>
</feature>
<evidence type="ECO:0000313" key="2">
    <source>
        <dbReference type="EMBL" id="MCL7745859.1"/>
    </source>
</evidence>
<proteinExistence type="predicted"/>
<protein>
    <submittedName>
        <fullName evidence="2">VanW family protein</fullName>
    </submittedName>
</protein>
<evidence type="ECO:0000256" key="1">
    <source>
        <dbReference type="SAM" id="SignalP"/>
    </source>
</evidence>
<dbReference type="InterPro" id="IPR052913">
    <property type="entry name" value="Glycopeptide_resist_protein"/>
</dbReference>
<dbReference type="Pfam" id="PF04294">
    <property type="entry name" value="VanW"/>
    <property type="match status" value="1"/>
</dbReference>
<comment type="caution">
    <text evidence="2">The sequence shown here is derived from an EMBL/GenBank/DDBJ whole genome shotgun (WGS) entry which is preliminary data.</text>
</comment>
<keyword evidence="1" id="KW-0732">Signal</keyword>
<gene>
    <name evidence="2" type="ORF">MF646_01875</name>
</gene>
<organism evidence="2 3">
    <name type="scientific">Halalkalibacter alkaliphilus</name>
    <dbReference type="NCBI Taxonomy" id="2917993"/>
    <lineage>
        <taxon>Bacteria</taxon>
        <taxon>Bacillati</taxon>
        <taxon>Bacillota</taxon>
        <taxon>Bacilli</taxon>
        <taxon>Bacillales</taxon>
        <taxon>Bacillaceae</taxon>
        <taxon>Halalkalibacter</taxon>
    </lineage>
</organism>
<sequence length="303" mass="33600">MKKSWLVVLLLLAGCSNDVSAEGPKPVAAHSTYFQSELNWKQPVYWKLNLIDEWNDQQHDVVLNDYGYMSSHSLDKEALQQLARELAMQIDKAMENPRILPNGEFTPGKERVVLSEQELVDQLQELEAGTKDLVMPISVTAPSVSEEDLVGIDQRTIGEFKTHFNPAVSGRSQNVKLSAEAISGVVLGPGDSFSFNQTVGERTRERGYQEAKEIVNKEFVIGIGGGICQTSSTLFNAVDKAGLEMVERYTHSREIGYVAPGRDATVSWGGPDFRFTNPHPYPVLIKSDVSLERGEILVTVHTH</sequence>
<dbReference type="Proteomes" id="UP001139150">
    <property type="component" value="Unassembled WGS sequence"/>
</dbReference>
<dbReference type="PANTHER" id="PTHR35788">
    <property type="entry name" value="EXPORTED PROTEIN-RELATED"/>
    <property type="match status" value="1"/>
</dbReference>
<accession>A0A9X2CRD4</accession>
<dbReference type="PROSITE" id="PS51257">
    <property type="entry name" value="PROKAR_LIPOPROTEIN"/>
    <property type="match status" value="1"/>
</dbReference>
<feature type="chain" id="PRO_5040969202" evidence="1">
    <location>
        <begin position="22"/>
        <end position="303"/>
    </location>
</feature>
<evidence type="ECO:0000313" key="3">
    <source>
        <dbReference type="Proteomes" id="UP001139150"/>
    </source>
</evidence>
<dbReference type="RefSeq" id="WP_250094796.1">
    <property type="nucleotide sequence ID" value="NZ_JAKRYL010000002.1"/>
</dbReference>
<dbReference type="AlphaFoldDB" id="A0A9X2CRD4"/>
<keyword evidence="3" id="KW-1185">Reference proteome</keyword>
<dbReference type="PANTHER" id="PTHR35788:SF1">
    <property type="entry name" value="EXPORTED PROTEIN"/>
    <property type="match status" value="1"/>
</dbReference>
<reference evidence="2" key="1">
    <citation type="submission" date="2022-02" db="EMBL/GenBank/DDBJ databases">
        <title>Halalkalibacter sp. nov. isolated from Lonar Lake, India.</title>
        <authorList>
            <person name="Joshi A."/>
            <person name="Thite S."/>
            <person name="Lodha T."/>
        </authorList>
    </citation>
    <scope>NUCLEOTIDE SEQUENCE</scope>
    <source>
        <strain evidence="2">MEB205</strain>
    </source>
</reference>
<dbReference type="EMBL" id="JAKRYL010000002">
    <property type="protein sequence ID" value="MCL7745859.1"/>
    <property type="molecule type" value="Genomic_DNA"/>
</dbReference>
<dbReference type="InterPro" id="IPR007391">
    <property type="entry name" value="Vancomycin_resist_VanW"/>
</dbReference>